<feature type="domain" description="Chromatin target of PRMT1 protein C-terminal" evidence="3">
    <location>
        <begin position="199"/>
        <end position="270"/>
    </location>
</feature>
<feature type="compositionally biased region" description="Low complexity" evidence="2">
    <location>
        <begin position="161"/>
        <end position="176"/>
    </location>
</feature>
<sequence>MADQPGPEKANTMPVDPAGGNLNDRLQGREVEVQRGKTSEGLEAQKAIPFKLLASDDNKRTYNHSGAKTGVGSAYNSYGGGLKFFGNTERVIAQTREFLEKEEPGPFDIIKGEIRVWSRKRRFREGKISLTKLIDMEEAAGRTVQETVQEFPAPSYLQPLGTPSGTTNNSGPNTGNLSTPSRLDRPLGEGVISGRVNDRRGDRGRGSRGGYGGRFLGGGGRGRGSGRGSGGRGGRGGRGRGGLQPYWPPKKSVEELNKDIDDYMAQANDKDANAAVGARSPAE</sequence>
<dbReference type="HOGENOM" id="CLU_983629_0_0_1"/>
<evidence type="ECO:0000256" key="2">
    <source>
        <dbReference type="SAM" id="MobiDB-lite"/>
    </source>
</evidence>
<organism evidence="4 5">
    <name type="scientific">Eutypa lata (strain UCR-EL1)</name>
    <name type="common">Grapevine dieback disease fungus</name>
    <name type="synonym">Eutypa armeniacae</name>
    <dbReference type="NCBI Taxonomy" id="1287681"/>
    <lineage>
        <taxon>Eukaryota</taxon>
        <taxon>Fungi</taxon>
        <taxon>Dikarya</taxon>
        <taxon>Ascomycota</taxon>
        <taxon>Pezizomycotina</taxon>
        <taxon>Sordariomycetes</taxon>
        <taxon>Xylariomycetidae</taxon>
        <taxon>Xylariales</taxon>
        <taxon>Diatrypaceae</taxon>
        <taxon>Eutypa</taxon>
    </lineage>
</organism>
<protein>
    <recommendedName>
        <fullName evidence="3">Chromatin target of PRMT1 protein C-terminal domain-containing protein</fullName>
    </recommendedName>
</protein>
<dbReference type="AlphaFoldDB" id="M7SVG7"/>
<proteinExistence type="predicted"/>
<dbReference type="InterPro" id="IPR025715">
    <property type="entry name" value="FoP_C"/>
</dbReference>
<keyword evidence="1" id="KW-0694">RNA-binding</keyword>
<feature type="compositionally biased region" description="Basic and acidic residues" evidence="2">
    <location>
        <begin position="26"/>
        <end position="40"/>
    </location>
</feature>
<evidence type="ECO:0000313" key="5">
    <source>
        <dbReference type="Proteomes" id="UP000012174"/>
    </source>
</evidence>
<feature type="compositionally biased region" description="Gly residues" evidence="2">
    <location>
        <begin position="207"/>
        <end position="242"/>
    </location>
</feature>
<evidence type="ECO:0000313" key="4">
    <source>
        <dbReference type="EMBL" id="EMR68277.1"/>
    </source>
</evidence>
<gene>
    <name evidence="4" type="ORF">UCREL1_4713</name>
</gene>
<feature type="compositionally biased region" description="Basic and acidic residues" evidence="2">
    <location>
        <begin position="196"/>
        <end position="205"/>
    </location>
</feature>
<dbReference type="Proteomes" id="UP000012174">
    <property type="component" value="Unassembled WGS sequence"/>
</dbReference>
<dbReference type="EMBL" id="KB706272">
    <property type="protein sequence ID" value="EMR68277.1"/>
    <property type="molecule type" value="Genomic_DNA"/>
</dbReference>
<keyword evidence="5" id="KW-1185">Reference proteome</keyword>
<accession>M7SVG7</accession>
<evidence type="ECO:0000259" key="3">
    <source>
        <dbReference type="SMART" id="SM01218"/>
    </source>
</evidence>
<reference evidence="5" key="1">
    <citation type="journal article" date="2013" name="Genome Announc.">
        <title>Draft genome sequence of the grapevine dieback fungus Eutypa lata UCR-EL1.</title>
        <authorList>
            <person name="Blanco-Ulate B."/>
            <person name="Rolshausen P.E."/>
            <person name="Cantu D."/>
        </authorList>
    </citation>
    <scope>NUCLEOTIDE SEQUENCE [LARGE SCALE GENOMIC DNA]</scope>
    <source>
        <strain evidence="5">UCR-EL1</strain>
    </source>
</reference>
<dbReference type="SMART" id="SM01218">
    <property type="entry name" value="FoP_duplication"/>
    <property type="match status" value="1"/>
</dbReference>
<evidence type="ECO:0000256" key="1">
    <source>
        <dbReference type="ARBA" id="ARBA00022884"/>
    </source>
</evidence>
<dbReference type="KEGG" id="ela:UCREL1_4713"/>
<name>M7SVG7_EUTLA</name>
<feature type="region of interest" description="Disordered" evidence="2">
    <location>
        <begin position="153"/>
        <end position="283"/>
    </location>
</feature>
<feature type="compositionally biased region" description="Basic and acidic residues" evidence="2">
    <location>
        <begin position="251"/>
        <end position="261"/>
    </location>
</feature>
<feature type="region of interest" description="Disordered" evidence="2">
    <location>
        <begin position="1"/>
        <end position="40"/>
    </location>
</feature>
<dbReference type="GO" id="GO:0003723">
    <property type="term" value="F:RNA binding"/>
    <property type="evidence" value="ECO:0007669"/>
    <property type="project" value="UniProtKB-KW"/>
</dbReference>